<keyword evidence="2 9" id="KW-0479">Metal-binding</keyword>
<name>A0A3G2R1J6_9FIRM</name>
<keyword evidence="6 9" id="KW-0411">Iron-sulfur</keyword>
<evidence type="ECO:0000256" key="2">
    <source>
        <dbReference type="ARBA" id="ARBA00022723"/>
    </source>
</evidence>
<evidence type="ECO:0000256" key="5">
    <source>
        <dbReference type="ARBA" id="ARBA00023004"/>
    </source>
</evidence>
<dbReference type="Proteomes" id="UP000280960">
    <property type="component" value="Chromosome"/>
</dbReference>
<dbReference type="InterPro" id="IPR011604">
    <property type="entry name" value="PDDEXK-like_dom_sf"/>
</dbReference>
<reference evidence="11 12" key="1">
    <citation type="submission" date="2018-10" db="EMBL/GenBank/DDBJ databases">
        <authorList>
            <person name="Zhang X."/>
        </authorList>
    </citation>
    <scope>NUCLEOTIDE SEQUENCE [LARGE SCALE GENOMIC DNA]</scope>
    <source>
        <strain evidence="11 12">SK-G1</strain>
    </source>
</reference>
<evidence type="ECO:0000313" key="12">
    <source>
        <dbReference type="Proteomes" id="UP000280960"/>
    </source>
</evidence>
<accession>A0A3G2R1J6</accession>
<dbReference type="Gene3D" id="3.90.320.10">
    <property type="match status" value="1"/>
</dbReference>
<protein>
    <recommendedName>
        <fullName evidence="9">CRISPR-associated exonuclease Cas4</fullName>
        <ecNumber evidence="9">3.1.12.1</ecNumber>
    </recommendedName>
</protein>
<evidence type="ECO:0000256" key="7">
    <source>
        <dbReference type="ARBA" id="ARBA00023118"/>
    </source>
</evidence>
<evidence type="ECO:0000256" key="3">
    <source>
        <dbReference type="ARBA" id="ARBA00022801"/>
    </source>
</evidence>
<dbReference type="Pfam" id="PF01930">
    <property type="entry name" value="Cas_Cas4"/>
    <property type="match status" value="1"/>
</dbReference>
<sequence length="165" mass="19369">MVKLITGTLIQSYNICKRQTWLMAHQIIPDQDHPYIEMGRLIDEESYDRDKKKINFENVVLDLVRSDEGDIIVGEVKKSSRAEESARMQLAFYLYKLKESGVNARGVLLFPEERKRIMVELTPELENELEQIFKDIERVIFQATPPPFKKIGYCKNCGYKEFCWS</sequence>
<dbReference type="InterPro" id="IPR013343">
    <property type="entry name" value="CRISPR-assoc_prot_Cas4"/>
</dbReference>
<evidence type="ECO:0000256" key="9">
    <source>
        <dbReference type="RuleBase" id="RU365022"/>
    </source>
</evidence>
<evidence type="ECO:0000256" key="1">
    <source>
        <dbReference type="ARBA" id="ARBA00022722"/>
    </source>
</evidence>
<dbReference type="GO" id="GO:0051536">
    <property type="term" value="F:iron-sulfur cluster binding"/>
    <property type="evidence" value="ECO:0007669"/>
    <property type="project" value="UniProtKB-KW"/>
</dbReference>
<dbReference type="PANTHER" id="PTHR37168">
    <property type="entry name" value="CRISPR-ASSOCIATED EXONUCLEASE CAS4"/>
    <property type="match status" value="1"/>
</dbReference>
<comment type="cofactor">
    <cofactor evidence="9">
        <name>Mg(2+)</name>
        <dbReference type="ChEBI" id="CHEBI:18420"/>
    </cofactor>
    <cofactor evidence="9">
        <name>Mn(2+)</name>
        <dbReference type="ChEBI" id="CHEBI:29035"/>
    </cofactor>
    <text evidence="9">Mg(2+) or Mn(2+) required for ssDNA cleavage activity.</text>
</comment>
<dbReference type="KEGG" id="bacg:D2962_00810"/>
<comment type="function">
    <text evidence="9">CRISPR (clustered regularly interspaced short palindromic repeat) is an adaptive immune system that provides protection against mobile genetic elements (viruses, transposable elements and conjugative plasmids). CRISPR clusters contain sequences complementary to antecedent mobile elements and target invading nucleic acids. CRISPR clusters are transcribed and processed into CRISPR RNA (crRNA).</text>
</comment>
<keyword evidence="3 9" id="KW-0378">Hydrolase</keyword>
<dbReference type="NCBIfam" id="TIGR00372">
    <property type="entry name" value="cas4"/>
    <property type="match status" value="1"/>
</dbReference>
<dbReference type="GO" id="GO:0046872">
    <property type="term" value="F:metal ion binding"/>
    <property type="evidence" value="ECO:0007669"/>
    <property type="project" value="UniProtKB-KW"/>
</dbReference>
<evidence type="ECO:0000256" key="4">
    <source>
        <dbReference type="ARBA" id="ARBA00022839"/>
    </source>
</evidence>
<dbReference type="AlphaFoldDB" id="A0A3G2R1J6"/>
<keyword evidence="8 9" id="KW-0464">Manganese</keyword>
<comment type="similarity">
    <text evidence="9">Belongs to the CRISPR-associated exonuclease Cas4 family.</text>
</comment>
<comment type="cofactor">
    <cofactor evidence="9">
        <name>iron-sulfur cluster</name>
        <dbReference type="ChEBI" id="CHEBI:30408"/>
    </cofactor>
</comment>
<gene>
    <name evidence="11" type="primary">cas4</name>
    <name evidence="11" type="ORF">D2962_00810</name>
</gene>
<proteinExistence type="inferred from homology"/>
<keyword evidence="4 9" id="KW-0269">Exonuclease</keyword>
<dbReference type="PANTHER" id="PTHR37168:SF2">
    <property type="entry name" value="CRISPR-ASSOCIATED EXONUCLEASE CAS4"/>
    <property type="match status" value="1"/>
</dbReference>
<keyword evidence="7 9" id="KW-0051">Antiviral defense</keyword>
<keyword evidence="1 9" id="KW-0540">Nuclease</keyword>
<dbReference type="InterPro" id="IPR022765">
    <property type="entry name" value="Dna2/Cas4_DUF83"/>
</dbReference>
<feature type="domain" description="DUF83" evidence="10">
    <location>
        <begin position="6"/>
        <end position="165"/>
    </location>
</feature>
<dbReference type="GO" id="GO:0051607">
    <property type="term" value="P:defense response to virus"/>
    <property type="evidence" value="ECO:0007669"/>
    <property type="project" value="UniProtKB-KW"/>
</dbReference>
<dbReference type="EC" id="3.1.12.1" evidence="9"/>
<dbReference type="GO" id="GO:0004527">
    <property type="term" value="F:exonuclease activity"/>
    <property type="evidence" value="ECO:0007669"/>
    <property type="project" value="UniProtKB-KW"/>
</dbReference>
<dbReference type="EMBL" id="CP033169">
    <property type="protein sequence ID" value="AYO29336.1"/>
    <property type="molecule type" value="Genomic_DNA"/>
</dbReference>
<evidence type="ECO:0000256" key="6">
    <source>
        <dbReference type="ARBA" id="ARBA00023014"/>
    </source>
</evidence>
<evidence type="ECO:0000256" key="8">
    <source>
        <dbReference type="ARBA" id="ARBA00023211"/>
    </source>
</evidence>
<evidence type="ECO:0000259" key="10">
    <source>
        <dbReference type="Pfam" id="PF01930"/>
    </source>
</evidence>
<keyword evidence="5 9" id="KW-0408">Iron</keyword>
<keyword evidence="12" id="KW-1185">Reference proteome</keyword>
<evidence type="ECO:0000313" key="11">
    <source>
        <dbReference type="EMBL" id="AYO29336.1"/>
    </source>
</evidence>
<organism evidence="11 12">
    <name type="scientific">Biomaibacter acetigenes</name>
    <dbReference type="NCBI Taxonomy" id="2316383"/>
    <lineage>
        <taxon>Bacteria</taxon>
        <taxon>Bacillati</taxon>
        <taxon>Bacillota</taxon>
        <taxon>Clostridia</taxon>
        <taxon>Thermosediminibacterales</taxon>
        <taxon>Tepidanaerobacteraceae</taxon>
        <taxon>Biomaibacter</taxon>
    </lineage>
</organism>